<dbReference type="InterPro" id="IPR002477">
    <property type="entry name" value="Peptidoglycan-bd-like"/>
</dbReference>
<dbReference type="Pfam" id="PF01471">
    <property type="entry name" value="PG_binding_1"/>
    <property type="match status" value="1"/>
</dbReference>
<keyword evidence="5" id="KW-1185">Reference proteome</keyword>
<evidence type="ECO:0000313" key="4">
    <source>
        <dbReference type="EMBL" id="CCV03267.1"/>
    </source>
</evidence>
<dbReference type="eggNOG" id="COG2951">
    <property type="taxonomic scope" value="Bacteria"/>
</dbReference>
<name>M5EFZ2_9HYPH</name>
<organism evidence="4 5">
    <name type="scientific">Mesorhizobium metallidurans STM 2683</name>
    <dbReference type="NCBI Taxonomy" id="1297569"/>
    <lineage>
        <taxon>Bacteria</taxon>
        <taxon>Pseudomonadati</taxon>
        <taxon>Pseudomonadota</taxon>
        <taxon>Alphaproteobacteria</taxon>
        <taxon>Hyphomicrobiales</taxon>
        <taxon>Phyllobacteriaceae</taxon>
        <taxon>Mesorhizobium</taxon>
    </lineage>
</organism>
<dbReference type="Gene3D" id="1.10.530.10">
    <property type="match status" value="1"/>
</dbReference>
<dbReference type="SUPFAM" id="SSF53955">
    <property type="entry name" value="Lysozyme-like"/>
    <property type="match status" value="1"/>
</dbReference>
<accession>M5EFZ2</accession>
<evidence type="ECO:0000259" key="3">
    <source>
        <dbReference type="Pfam" id="PF13406"/>
    </source>
</evidence>
<dbReference type="eggNOG" id="COG3409">
    <property type="taxonomic scope" value="Bacteria"/>
</dbReference>
<proteinExistence type="predicted"/>
<dbReference type="EMBL" id="CAUM01000006">
    <property type="protein sequence ID" value="CCV03267.1"/>
    <property type="molecule type" value="Genomic_DNA"/>
</dbReference>
<dbReference type="GO" id="GO:0009253">
    <property type="term" value="P:peptidoglycan catabolic process"/>
    <property type="evidence" value="ECO:0007669"/>
    <property type="project" value="TreeGrafter"/>
</dbReference>
<dbReference type="Proteomes" id="UP000012062">
    <property type="component" value="Unassembled WGS sequence"/>
</dbReference>
<keyword evidence="1" id="KW-0812">Transmembrane</keyword>
<keyword evidence="1" id="KW-1133">Transmembrane helix</keyword>
<dbReference type="Gene3D" id="1.10.8.350">
    <property type="entry name" value="Bacterial muramidase"/>
    <property type="match status" value="1"/>
</dbReference>
<dbReference type="PANTHER" id="PTHR30163:SF8">
    <property type="entry name" value="LYTIC MUREIN TRANSGLYCOSYLASE"/>
    <property type="match status" value="1"/>
</dbReference>
<sequence length="477" mass="51210">MEMTAFLRAPLCPAGHLPLKVGDWLSSLLSPIANVERRSTPTKLQISPLRGEMSGRTEGGATERDLRNLVFAFLLAALASLFISTPASAAPIDDQFRAWLQNDLGPEAKAKGISKKTFDAAFDGVKPNLKLPDLVMPGKKATTPQKQHQAEFGSPAAYFAEKTVRAVTSGGRTREAANARTLAAIEKRYGVPGEVLLAIWGRETGFGAAKMPYDAFEVLGTKAFMATRKDFFRTELLAALEIVERGLAPVGAMKSSWAGALGQPQFMPTSFLKHAVDFDGDGRADIWNSVPDTLASIANYLVQYGWVKGRGWGFEVTAPESVSCSLEGPDQGKKISAWAAMGIKRVGGKAFPANELKKEGFLLMPAGRSGPAFIVTLNFYVLKQYNTSDLYALFIGHGADRIARGDSNFSGSWGAVGGLHRSDIAALQRALEAEGYDVGSADGLPGFKTRRSIGKWQAKTGRVATCFPDADLVATIK</sequence>
<evidence type="ECO:0000256" key="1">
    <source>
        <dbReference type="SAM" id="Phobius"/>
    </source>
</evidence>
<dbReference type="AlphaFoldDB" id="M5EFZ2"/>
<dbReference type="PANTHER" id="PTHR30163">
    <property type="entry name" value="MEMBRANE-BOUND LYTIC MUREIN TRANSGLYCOSYLASE B"/>
    <property type="match status" value="1"/>
</dbReference>
<dbReference type="InterPro" id="IPR031304">
    <property type="entry name" value="SLT_2"/>
</dbReference>
<reference evidence="4 5" key="1">
    <citation type="submission" date="2013-02" db="EMBL/GenBank/DDBJ databases">
        <authorList>
            <person name="Genoscope - CEA"/>
        </authorList>
    </citation>
    <scope>NUCLEOTIDE SEQUENCE [LARGE SCALE GENOMIC DNA]</scope>
    <source>
        <strain evidence="4 5">STM 2683</strain>
    </source>
</reference>
<protein>
    <submittedName>
        <fullName evidence="4">Lytic murein transglycosylase</fullName>
    </submittedName>
</protein>
<dbReference type="GO" id="GO:0008933">
    <property type="term" value="F:peptidoglycan lytic transglycosylase activity"/>
    <property type="evidence" value="ECO:0007669"/>
    <property type="project" value="TreeGrafter"/>
</dbReference>
<dbReference type="InterPro" id="IPR036365">
    <property type="entry name" value="PGBD-like_sf"/>
</dbReference>
<feature type="transmembrane region" description="Helical" evidence="1">
    <location>
        <begin position="69"/>
        <end position="87"/>
    </location>
</feature>
<dbReference type="CDD" id="cd13399">
    <property type="entry name" value="Slt35-like"/>
    <property type="match status" value="1"/>
</dbReference>
<keyword evidence="1" id="KW-0472">Membrane</keyword>
<dbReference type="InterPro" id="IPR043426">
    <property type="entry name" value="MltB-like"/>
</dbReference>
<dbReference type="InterPro" id="IPR011970">
    <property type="entry name" value="MltB_2"/>
</dbReference>
<dbReference type="InterPro" id="IPR023346">
    <property type="entry name" value="Lysozyme-like_dom_sf"/>
</dbReference>
<feature type="domain" description="Transglycosylase SLT" evidence="3">
    <location>
        <begin position="95"/>
        <end position="400"/>
    </location>
</feature>
<gene>
    <name evidence="4" type="ORF">MESS2_1030124</name>
</gene>
<dbReference type="STRING" id="1297569.MESS2_1030124"/>
<evidence type="ECO:0000313" key="5">
    <source>
        <dbReference type="Proteomes" id="UP000012062"/>
    </source>
</evidence>
<dbReference type="SUPFAM" id="SSF47090">
    <property type="entry name" value="PGBD-like"/>
    <property type="match status" value="1"/>
</dbReference>
<evidence type="ECO:0000259" key="2">
    <source>
        <dbReference type="Pfam" id="PF01471"/>
    </source>
</evidence>
<dbReference type="Pfam" id="PF13406">
    <property type="entry name" value="SLT_2"/>
    <property type="match status" value="1"/>
</dbReference>
<dbReference type="NCBIfam" id="TIGR02283">
    <property type="entry name" value="MltB_2"/>
    <property type="match status" value="1"/>
</dbReference>
<comment type="caution">
    <text evidence="4">The sequence shown here is derived from an EMBL/GenBank/DDBJ whole genome shotgun (WGS) entry which is preliminary data.</text>
</comment>
<feature type="domain" description="Peptidoglycan binding-like" evidence="2">
    <location>
        <begin position="421"/>
        <end position="471"/>
    </location>
</feature>